<dbReference type="Proteomes" id="UP000886885">
    <property type="component" value="Chromosome 6A"/>
</dbReference>
<keyword evidence="4" id="KW-0611">Plant defense</keyword>
<dbReference type="InterPro" id="IPR056789">
    <property type="entry name" value="LRR_R13L1-DRL21"/>
</dbReference>
<evidence type="ECO:0000259" key="9">
    <source>
        <dbReference type="Pfam" id="PF25019"/>
    </source>
</evidence>
<dbReference type="CDD" id="cd14798">
    <property type="entry name" value="RX-CC_like"/>
    <property type="match status" value="1"/>
</dbReference>
<evidence type="ECO:0008006" key="12">
    <source>
        <dbReference type="Google" id="ProtNLM"/>
    </source>
</evidence>
<evidence type="ECO:0000256" key="1">
    <source>
        <dbReference type="ARBA" id="ARBA00022614"/>
    </source>
</evidence>
<dbReference type="Pfam" id="PF00931">
    <property type="entry name" value="NB-ARC"/>
    <property type="match status" value="1"/>
</dbReference>
<evidence type="ECO:0000256" key="4">
    <source>
        <dbReference type="ARBA" id="ARBA00022821"/>
    </source>
</evidence>
<keyword evidence="6" id="KW-0175">Coiled coil</keyword>
<evidence type="ECO:0000259" key="8">
    <source>
        <dbReference type="Pfam" id="PF18052"/>
    </source>
</evidence>
<dbReference type="PANTHER" id="PTHR36766:SF40">
    <property type="entry name" value="DISEASE RESISTANCE PROTEIN RGA3"/>
    <property type="match status" value="1"/>
</dbReference>
<dbReference type="PANTHER" id="PTHR36766">
    <property type="entry name" value="PLANT BROAD-SPECTRUM MILDEW RESISTANCE PROTEIN RPW8"/>
    <property type="match status" value="1"/>
</dbReference>
<evidence type="ECO:0000256" key="3">
    <source>
        <dbReference type="ARBA" id="ARBA00022741"/>
    </source>
</evidence>
<organism evidence="10 11">
    <name type="scientific">Populus tomentosa</name>
    <name type="common">Chinese white poplar</name>
    <dbReference type="NCBI Taxonomy" id="118781"/>
    <lineage>
        <taxon>Eukaryota</taxon>
        <taxon>Viridiplantae</taxon>
        <taxon>Streptophyta</taxon>
        <taxon>Embryophyta</taxon>
        <taxon>Tracheophyta</taxon>
        <taxon>Spermatophyta</taxon>
        <taxon>Magnoliopsida</taxon>
        <taxon>eudicotyledons</taxon>
        <taxon>Gunneridae</taxon>
        <taxon>Pentapetalae</taxon>
        <taxon>rosids</taxon>
        <taxon>fabids</taxon>
        <taxon>Malpighiales</taxon>
        <taxon>Salicaceae</taxon>
        <taxon>Saliceae</taxon>
        <taxon>Populus</taxon>
    </lineage>
</organism>
<dbReference type="AlphaFoldDB" id="A0A8X8D1T6"/>
<reference evidence="10" key="1">
    <citation type="journal article" date="2020" name="bioRxiv">
        <title>Hybrid origin of Populus tomentosa Carr. identified through genome sequencing and phylogenomic analysis.</title>
        <authorList>
            <person name="An X."/>
            <person name="Gao K."/>
            <person name="Chen Z."/>
            <person name="Li J."/>
            <person name="Yang X."/>
            <person name="Yang X."/>
            <person name="Zhou J."/>
            <person name="Guo T."/>
            <person name="Zhao T."/>
            <person name="Huang S."/>
            <person name="Miao D."/>
            <person name="Khan W.U."/>
            <person name="Rao P."/>
            <person name="Ye M."/>
            <person name="Lei B."/>
            <person name="Liao W."/>
            <person name="Wang J."/>
            <person name="Ji L."/>
            <person name="Li Y."/>
            <person name="Guo B."/>
            <person name="Mustafa N.S."/>
            <person name="Li S."/>
            <person name="Yun Q."/>
            <person name="Keller S.R."/>
            <person name="Mao J."/>
            <person name="Zhang R."/>
            <person name="Strauss S.H."/>
        </authorList>
    </citation>
    <scope>NUCLEOTIDE SEQUENCE</scope>
    <source>
        <strain evidence="10">GM15</strain>
        <tissue evidence="10">Leaf</tissue>
    </source>
</reference>
<protein>
    <recommendedName>
        <fullName evidence="12">Disease resistance protein RGA3</fullName>
    </recommendedName>
</protein>
<keyword evidence="3" id="KW-0547">Nucleotide-binding</keyword>
<keyword evidence="5" id="KW-0067">ATP-binding</keyword>
<dbReference type="FunFam" id="3.40.50.300:FF:001091">
    <property type="entry name" value="Probable disease resistance protein At1g61300"/>
    <property type="match status" value="1"/>
</dbReference>
<dbReference type="Pfam" id="PF18052">
    <property type="entry name" value="Rx_N"/>
    <property type="match status" value="1"/>
</dbReference>
<evidence type="ECO:0000256" key="5">
    <source>
        <dbReference type="ARBA" id="ARBA00022840"/>
    </source>
</evidence>
<comment type="caution">
    <text evidence="10">The sequence shown here is derived from an EMBL/GenBank/DDBJ whole genome shotgun (WGS) entry which is preliminary data.</text>
</comment>
<dbReference type="EMBL" id="JAAWWB010000011">
    <property type="protein sequence ID" value="KAG6772939.1"/>
    <property type="molecule type" value="Genomic_DNA"/>
</dbReference>
<evidence type="ECO:0000313" key="11">
    <source>
        <dbReference type="Proteomes" id="UP000886885"/>
    </source>
</evidence>
<dbReference type="GO" id="GO:0006952">
    <property type="term" value="P:defense response"/>
    <property type="evidence" value="ECO:0007669"/>
    <property type="project" value="UniProtKB-KW"/>
</dbReference>
<evidence type="ECO:0000313" key="10">
    <source>
        <dbReference type="EMBL" id="KAG6772939.1"/>
    </source>
</evidence>
<keyword evidence="11" id="KW-1185">Reference proteome</keyword>
<gene>
    <name evidence="10" type="ORF">POTOM_024369</name>
</gene>
<feature type="coiled-coil region" evidence="6">
    <location>
        <begin position="35"/>
        <end position="87"/>
    </location>
</feature>
<feature type="domain" description="NB-ARC" evidence="7">
    <location>
        <begin position="171"/>
        <end position="340"/>
    </location>
</feature>
<keyword evidence="1" id="KW-0433">Leucine-rich repeat</keyword>
<feature type="domain" description="R13L1/DRL21-like LRR repeat region" evidence="9">
    <location>
        <begin position="467"/>
        <end position="595"/>
    </location>
</feature>
<sequence>MAEGVLFSIAEAIIKTLGSLTAQEVALSWGIKDQLRKLNDTVTSIKAVIQDAEEQAQKQNHQIEVWLKKLREAVYDAEDLLDDFSTEVLRKQLMPGNRVWKEVCVFFSESNQFAYDLLMGHRVKALREKLDDIHADSRRFNFDVRGQERASLTTVREHTISSEPEKIFGRESDKEAVKSFLMNSNYELNVSVITVVGIGGLGKTTLAQHVFNDEQVKAHFGVRLWVSVSGGLDVRKIIKGAVGTGDSDDQLESLKEKLERKIEKKKYLLVLDDVWDGEDDGEKWDSLKELLPRDAVGSKIVVTTRSHVIAKFTSTTKRHDLKGLSVDESWDLFRRKAFPQGQESLPLSVDEYERIRKEIAKRCCGVPLVIKTIARIKVERLGNWISELTRQNDTELDLSLSSAKRLRTLVLLQGGKWDEGLWEYICREFRRLQYMPRGIGKLTSLQTLSCFVVAKKSSSKSEMIGGLDELSRLNELRGRLEIIVNRYRRNSWIFEFGGAILEFGARLVDKKYLPSMTVRLDAGLFGDSDIDLYDKMLPNSSLQELRVEGYGGMRFPSWVSHLSNLVIIVLENCGSLKHIPPLDGIPSLQELTIVHLDGLDYIDSEGVGGKGVPMFFPSLKRLVMRKCLRLEGWWKRWSRDEMNDDRSIMLSFPRLSSLHIERCPNLTSMPLFPTLDEGLFLERTSSMPLQQTMKMTSPVSSPLSKLKSLHMTSIDDLESLPEVGLQNLSSLQQLVIFGCEILKSLPLPDQGMPSLQKIEVGNCRELKSLSESESQGRIPYLPSLQLLVISDCSEELSGRARGWGKESEEEWPNIKHIPDILIDWNYIQMEGRYVKGEGWRYCVEWDD</sequence>
<dbReference type="GO" id="GO:0043531">
    <property type="term" value="F:ADP binding"/>
    <property type="evidence" value="ECO:0007669"/>
    <property type="project" value="InterPro"/>
</dbReference>
<accession>A0A8X8D1T6</accession>
<evidence type="ECO:0000256" key="2">
    <source>
        <dbReference type="ARBA" id="ARBA00022737"/>
    </source>
</evidence>
<dbReference type="OrthoDB" id="851540at2759"/>
<dbReference type="InterPro" id="IPR002182">
    <property type="entry name" value="NB-ARC"/>
</dbReference>
<evidence type="ECO:0000259" key="7">
    <source>
        <dbReference type="Pfam" id="PF00931"/>
    </source>
</evidence>
<evidence type="ECO:0000256" key="6">
    <source>
        <dbReference type="SAM" id="Coils"/>
    </source>
</evidence>
<dbReference type="InterPro" id="IPR038005">
    <property type="entry name" value="RX-like_CC"/>
</dbReference>
<dbReference type="GO" id="GO:0005524">
    <property type="term" value="F:ATP binding"/>
    <property type="evidence" value="ECO:0007669"/>
    <property type="project" value="UniProtKB-KW"/>
</dbReference>
<feature type="domain" description="Disease resistance N-terminal" evidence="8">
    <location>
        <begin position="11"/>
        <end position="97"/>
    </location>
</feature>
<dbReference type="Pfam" id="PF25019">
    <property type="entry name" value="LRR_R13L1-DRL21"/>
    <property type="match status" value="1"/>
</dbReference>
<keyword evidence="2" id="KW-0677">Repeat</keyword>
<proteinExistence type="predicted"/>
<name>A0A8X8D1T6_POPTO</name>
<dbReference type="InterPro" id="IPR041118">
    <property type="entry name" value="Rx_N"/>
</dbReference>